<name>A0A6C0B214_9ZZZZ</name>
<protein>
    <submittedName>
        <fullName evidence="1">Uncharacterized protein</fullName>
    </submittedName>
</protein>
<organism evidence="1">
    <name type="scientific">viral metagenome</name>
    <dbReference type="NCBI Taxonomy" id="1070528"/>
    <lineage>
        <taxon>unclassified sequences</taxon>
        <taxon>metagenomes</taxon>
        <taxon>organismal metagenomes</taxon>
    </lineage>
</organism>
<proteinExistence type="predicted"/>
<reference evidence="1" key="1">
    <citation type="journal article" date="2020" name="Nature">
        <title>Giant virus diversity and host interactions through global metagenomics.</title>
        <authorList>
            <person name="Schulz F."/>
            <person name="Roux S."/>
            <person name="Paez-Espino D."/>
            <person name="Jungbluth S."/>
            <person name="Walsh D.A."/>
            <person name="Denef V.J."/>
            <person name="McMahon K.D."/>
            <person name="Konstantinidis K.T."/>
            <person name="Eloe-Fadrosh E.A."/>
            <person name="Kyrpides N.C."/>
            <person name="Woyke T."/>
        </authorList>
    </citation>
    <scope>NUCLEOTIDE SEQUENCE</scope>
    <source>
        <strain evidence="1">GVMAG-M-3300009185-7</strain>
    </source>
</reference>
<sequence>MAVEFIENRDDFGTFWTARVHSPTSGTMVTINPFQPLEMVVSHQTKGKAHGFGLTFTSGKNQSTLQIGSMGETETFLRKIKRELGAKWFWSQGEQV</sequence>
<evidence type="ECO:0000313" key="1">
    <source>
        <dbReference type="EMBL" id="QHS86126.1"/>
    </source>
</evidence>
<dbReference type="AlphaFoldDB" id="A0A6C0B214"/>
<accession>A0A6C0B214</accession>
<dbReference type="EMBL" id="MN739051">
    <property type="protein sequence ID" value="QHS86126.1"/>
    <property type="molecule type" value="Genomic_DNA"/>
</dbReference>